<dbReference type="SMART" id="SM01305">
    <property type="entry name" value="RESP18"/>
    <property type="match status" value="1"/>
</dbReference>
<evidence type="ECO:0000259" key="3">
    <source>
        <dbReference type="Pfam" id="PF14948"/>
    </source>
</evidence>
<proteinExistence type="predicted"/>
<reference evidence="4" key="1">
    <citation type="journal article" date="2021" name="Evol. Appl.">
        <title>The genome of the Pyrenean desman and the effects of bottlenecks and inbreeding on the genomic landscape of an endangered species.</title>
        <authorList>
            <person name="Escoda L."/>
            <person name="Castresana J."/>
        </authorList>
    </citation>
    <scope>NUCLEOTIDE SEQUENCE</scope>
    <source>
        <strain evidence="4">IBE-C5619</strain>
    </source>
</reference>
<gene>
    <name evidence="4" type="ORF">J0S82_014011</name>
</gene>
<dbReference type="GO" id="GO:0005783">
    <property type="term" value="C:endoplasmic reticulum"/>
    <property type="evidence" value="ECO:0007669"/>
    <property type="project" value="TreeGrafter"/>
</dbReference>
<keyword evidence="2" id="KW-0968">Cytoplasmic vesicle</keyword>
<evidence type="ECO:0000256" key="1">
    <source>
        <dbReference type="ARBA" id="ARBA00004398"/>
    </source>
</evidence>
<sequence length="150" mass="16849">WKEATFLRLESGKCIAMYYADTIIFPLEGQGQVGVGQLWPLQGFTGPLFRHLRVLLQQIVPQGLFWKGDITQNVMTQEMGHINRLHPQESCLTDGRAAFPTKTTGVRGKPEGKLRLLFPKSPVSKVNRDQCFSTKVVSNALKREVAKPVK</sequence>
<dbReference type="GO" id="GO:0030133">
    <property type="term" value="C:transport vesicle"/>
    <property type="evidence" value="ECO:0007669"/>
    <property type="project" value="UniProtKB-SubCell"/>
</dbReference>
<dbReference type="PANTHER" id="PTHR17314:SF0">
    <property type="entry name" value="REGULATED ENDOCRINE-SPECIFIC PROTEIN 18"/>
    <property type="match status" value="1"/>
</dbReference>
<dbReference type="InterPro" id="IPR029403">
    <property type="entry name" value="RESP18_dom"/>
</dbReference>
<evidence type="ECO:0000313" key="4">
    <source>
        <dbReference type="EMBL" id="KAG8520891.1"/>
    </source>
</evidence>
<dbReference type="AlphaFoldDB" id="A0A8J6AK56"/>
<accession>A0A8J6AK56</accession>
<dbReference type="Pfam" id="PF14948">
    <property type="entry name" value="RESP18"/>
    <property type="match status" value="1"/>
</dbReference>
<dbReference type="EMBL" id="JAGFMF010011501">
    <property type="protein sequence ID" value="KAG8520891.1"/>
    <property type="molecule type" value="Genomic_DNA"/>
</dbReference>
<dbReference type="Proteomes" id="UP000700334">
    <property type="component" value="Unassembled WGS sequence"/>
</dbReference>
<protein>
    <submittedName>
        <fullName evidence="4">Regulated endocrine-specific protein 18</fullName>
    </submittedName>
</protein>
<name>A0A8J6AK56_GALPY</name>
<dbReference type="OrthoDB" id="9837799at2759"/>
<dbReference type="InterPro" id="IPR024833">
    <property type="entry name" value="RESP18"/>
</dbReference>
<organism evidence="4 5">
    <name type="scientific">Galemys pyrenaicus</name>
    <name type="common">Iberian desman</name>
    <name type="synonym">Pyrenean desman</name>
    <dbReference type="NCBI Taxonomy" id="202257"/>
    <lineage>
        <taxon>Eukaryota</taxon>
        <taxon>Metazoa</taxon>
        <taxon>Chordata</taxon>
        <taxon>Craniata</taxon>
        <taxon>Vertebrata</taxon>
        <taxon>Euteleostomi</taxon>
        <taxon>Mammalia</taxon>
        <taxon>Eutheria</taxon>
        <taxon>Laurasiatheria</taxon>
        <taxon>Eulipotyphla</taxon>
        <taxon>Talpidae</taxon>
        <taxon>Galemys</taxon>
    </lineage>
</organism>
<feature type="domain" description="RESP18" evidence="3">
    <location>
        <begin position="29"/>
        <end position="131"/>
    </location>
</feature>
<evidence type="ECO:0000256" key="2">
    <source>
        <dbReference type="ARBA" id="ARBA00023329"/>
    </source>
</evidence>
<comment type="subcellular location">
    <subcellularLocation>
        <location evidence="1">Cytoplasmic vesicle</location>
        <location evidence="1">Secretory vesicle</location>
    </subcellularLocation>
</comment>
<comment type="caution">
    <text evidence="4">The sequence shown here is derived from an EMBL/GenBank/DDBJ whole genome shotgun (WGS) entry which is preliminary data.</text>
</comment>
<feature type="non-terminal residue" evidence="4">
    <location>
        <position position="150"/>
    </location>
</feature>
<keyword evidence="5" id="KW-1185">Reference proteome</keyword>
<feature type="non-terminal residue" evidence="4">
    <location>
        <position position="1"/>
    </location>
</feature>
<evidence type="ECO:0000313" key="5">
    <source>
        <dbReference type="Proteomes" id="UP000700334"/>
    </source>
</evidence>
<dbReference type="PANTHER" id="PTHR17314">
    <property type="entry name" value="REGULATED ENDOCRINE SPECIFIC PROTEIN 18"/>
    <property type="match status" value="1"/>
</dbReference>